<dbReference type="PANTHER" id="PTHR45832">
    <property type="entry name" value="SERINE/THREONINE-PROTEIN KINASE SAMKA-RELATED-RELATED"/>
    <property type="match status" value="1"/>
</dbReference>
<proteinExistence type="inferred from homology"/>
<keyword evidence="6" id="KW-1185">Reference proteome</keyword>
<dbReference type="InterPro" id="IPR011009">
    <property type="entry name" value="Kinase-like_dom_sf"/>
</dbReference>
<comment type="similarity">
    <text evidence="1">Belongs to the protein kinase superfamily. STE Ser/Thr protein kinase family. STE20 subfamily.</text>
</comment>
<dbReference type="HOGENOM" id="CLU_064670_0_0_6"/>
<dbReference type="OrthoDB" id="9801841at2"/>
<dbReference type="EMBL" id="AQQO01000006">
    <property type="protein sequence ID" value="EON90506.1"/>
    <property type="molecule type" value="Genomic_DNA"/>
</dbReference>
<reference evidence="5 6" key="1">
    <citation type="journal article" date="2013" name="Genome Announc.">
        <title>Genome Sequence of Plesiomonas shigelloides Strain 302-73 (Serotype O1).</title>
        <authorList>
            <person name="Pique N."/>
            <person name="Aquilini E."/>
            <person name="Alioto T."/>
            <person name="Minana-Galbis D."/>
            <person name="Tomas J.M."/>
        </authorList>
    </citation>
    <scope>NUCLEOTIDE SEQUENCE [LARGE SCALE GENOMIC DNA]</scope>
    <source>
        <strain evidence="5 6">302-73</strain>
    </source>
</reference>
<dbReference type="SMART" id="SM00220">
    <property type="entry name" value="S_TKc"/>
    <property type="match status" value="1"/>
</dbReference>
<keyword evidence="5" id="KW-0808">Transferase</keyword>
<dbReference type="InterPro" id="IPR000719">
    <property type="entry name" value="Prot_kinase_dom"/>
</dbReference>
<evidence type="ECO:0000313" key="5">
    <source>
        <dbReference type="EMBL" id="EON90506.1"/>
    </source>
</evidence>
<dbReference type="GO" id="GO:0004674">
    <property type="term" value="F:protein serine/threonine kinase activity"/>
    <property type="evidence" value="ECO:0007669"/>
    <property type="project" value="UniProtKB-KW"/>
</dbReference>
<dbReference type="Pfam" id="PF00069">
    <property type="entry name" value="Pkinase"/>
    <property type="match status" value="1"/>
</dbReference>
<accession>R8AW24</accession>
<name>R8AW24_PLESH</name>
<dbReference type="PANTHER" id="PTHR45832:SF22">
    <property type="entry name" value="SERINE_THREONINE-PROTEIN KINASE SAMKA-RELATED"/>
    <property type="match status" value="1"/>
</dbReference>
<keyword evidence="5" id="KW-0418">Kinase</keyword>
<dbReference type="PATRIC" id="fig|1315976.3.peg.12"/>
<keyword evidence="3" id="KW-0067">ATP-binding</keyword>
<dbReference type="Proteomes" id="UP000014012">
    <property type="component" value="Unassembled WGS sequence"/>
</dbReference>
<evidence type="ECO:0000256" key="1">
    <source>
        <dbReference type="ARBA" id="ARBA00008874"/>
    </source>
</evidence>
<comment type="caution">
    <text evidence="5">The sequence shown here is derived from an EMBL/GenBank/DDBJ whole genome shotgun (WGS) entry which is preliminary data.</text>
</comment>
<dbReference type="InterPro" id="IPR051931">
    <property type="entry name" value="PAK3-like"/>
</dbReference>
<dbReference type="RefSeq" id="WP_010861663.1">
    <property type="nucleotide sequence ID" value="NZ_KB944507.1"/>
</dbReference>
<evidence type="ECO:0000313" key="6">
    <source>
        <dbReference type="Proteomes" id="UP000014012"/>
    </source>
</evidence>
<keyword evidence="5" id="KW-0723">Serine/threonine-protein kinase</keyword>
<dbReference type="Gene3D" id="1.10.510.10">
    <property type="entry name" value="Transferase(Phosphotransferase) domain 1"/>
    <property type="match status" value="1"/>
</dbReference>
<dbReference type="AlphaFoldDB" id="R8AW24"/>
<dbReference type="PROSITE" id="PS00108">
    <property type="entry name" value="PROTEIN_KINASE_ST"/>
    <property type="match status" value="1"/>
</dbReference>
<organism evidence="5 6">
    <name type="scientific">Plesiomonas shigelloides 302-73</name>
    <dbReference type="NCBI Taxonomy" id="1315976"/>
    <lineage>
        <taxon>Bacteria</taxon>
        <taxon>Pseudomonadati</taxon>
        <taxon>Pseudomonadota</taxon>
        <taxon>Gammaproteobacteria</taxon>
        <taxon>Enterobacterales</taxon>
        <taxon>Enterobacteriaceae</taxon>
        <taxon>Plesiomonas</taxon>
    </lineage>
</organism>
<dbReference type="SUPFAM" id="SSF56112">
    <property type="entry name" value="Protein kinase-like (PK-like)"/>
    <property type="match status" value="1"/>
</dbReference>
<feature type="domain" description="Protein kinase" evidence="4">
    <location>
        <begin position="12"/>
        <end position="270"/>
    </location>
</feature>
<keyword evidence="2" id="KW-0547">Nucleotide-binding</keyword>
<dbReference type="PROSITE" id="PS50011">
    <property type="entry name" value="PROTEIN_KINASE_DOM"/>
    <property type="match status" value="1"/>
</dbReference>
<protein>
    <submittedName>
        <fullName evidence="5">Serine/threonine protein kinase</fullName>
    </submittedName>
</protein>
<dbReference type="GO" id="GO:0005524">
    <property type="term" value="F:ATP binding"/>
    <property type="evidence" value="ECO:0007669"/>
    <property type="project" value="UniProtKB-KW"/>
</dbReference>
<gene>
    <name evidence="5" type="ORF">PLESHI_00115</name>
</gene>
<evidence type="ECO:0000259" key="4">
    <source>
        <dbReference type="PROSITE" id="PS50011"/>
    </source>
</evidence>
<dbReference type="InterPro" id="IPR008271">
    <property type="entry name" value="Ser/Thr_kinase_AS"/>
</dbReference>
<evidence type="ECO:0000256" key="3">
    <source>
        <dbReference type="ARBA" id="ARBA00022840"/>
    </source>
</evidence>
<sequence>MFAYQKAQVSFKKLEEIGHEGLNSRVYRAHDQNLDAEIVIKEIEIKDGFSAKDYFEEAQALYKSTHPNIVQICYACEDDKMVYVASPFYRNGSLKKKMAQKNLTVREIIRYSTHFLNGLHNVHSKGLIHFDIKPDNVLISDRNEALLADFGQSKPMDRNGLAKQPILYGKQLPPEYFGNTQFVFDNRFDIYQAGLTMYRMCVGDNEFERQFSKYNSWPELGRDIRAGIFPDRKAYPLHIPNKLQRVINKCLKPNPGDRYGSPVEIVNGLADIDGTILDWEYAVDEKSRTWRQQVDGTVKILEVCEKGTSKAYKHGVNSPARRVKEFCLSEIEDKKIVEFLET</sequence>
<evidence type="ECO:0000256" key="2">
    <source>
        <dbReference type="ARBA" id="ARBA00022741"/>
    </source>
</evidence>
<dbReference type="CDD" id="cd14014">
    <property type="entry name" value="STKc_PknB_like"/>
    <property type="match status" value="1"/>
</dbReference>